<evidence type="ECO:0000259" key="2">
    <source>
        <dbReference type="Pfam" id="PF12200"/>
    </source>
</evidence>
<proteinExistence type="predicted"/>
<dbReference type="RefSeq" id="WP_150967739.1">
    <property type="nucleotide sequence ID" value="NZ_VZDO01000001.1"/>
</dbReference>
<feature type="domain" description="DUF3597" evidence="2">
    <location>
        <begin position="62"/>
        <end position="174"/>
    </location>
</feature>
<reference evidence="3 4" key="1">
    <citation type="submission" date="2019-09" db="EMBL/GenBank/DDBJ databases">
        <title>YIM 132180 draft genome.</title>
        <authorList>
            <person name="Zhang K."/>
        </authorList>
    </citation>
    <scope>NUCLEOTIDE SEQUENCE [LARGE SCALE GENOMIC DNA]</scope>
    <source>
        <strain evidence="3 4">YIM 132180</strain>
    </source>
</reference>
<feature type="region of interest" description="Disordered" evidence="1">
    <location>
        <begin position="17"/>
        <end position="97"/>
    </location>
</feature>
<dbReference type="EMBL" id="VZDO01000001">
    <property type="protein sequence ID" value="KAB0682768.1"/>
    <property type="molecule type" value="Genomic_DNA"/>
</dbReference>
<dbReference type="SUPFAM" id="SSF158634">
    <property type="entry name" value="RPA2825-like"/>
    <property type="match status" value="1"/>
</dbReference>
<accession>A0A7V7PT51</accession>
<name>A0A7V7PT51_9HYPH</name>
<comment type="caution">
    <text evidence="3">The sequence shown here is derived from an EMBL/GenBank/DDBJ whole genome shotgun (WGS) entry which is preliminary data.</text>
</comment>
<dbReference type="InterPro" id="IPR022016">
    <property type="entry name" value="DUF3597"/>
</dbReference>
<evidence type="ECO:0000313" key="4">
    <source>
        <dbReference type="Proteomes" id="UP000432089"/>
    </source>
</evidence>
<dbReference type="Pfam" id="PF12200">
    <property type="entry name" value="DUF3597"/>
    <property type="match status" value="1"/>
</dbReference>
<feature type="compositionally biased region" description="Low complexity" evidence="1">
    <location>
        <begin position="32"/>
        <end position="88"/>
    </location>
</feature>
<evidence type="ECO:0000313" key="3">
    <source>
        <dbReference type="EMBL" id="KAB0682768.1"/>
    </source>
</evidence>
<organism evidence="3 4">
    <name type="scientific">Plantimonas leprariae</name>
    <dbReference type="NCBI Taxonomy" id="2615207"/>
    <lineage>
        <taxon>Bacteria</taxon>
        <taxon>Pseudomonadati</taxon>
        <taxon>Pseudomonadota</taxon>
        <taxon>Alphaproteobacteria</taxon>
        <taxon>Hyphomicrobiales</taxon>
        <taxon>Aurantimonadaceae</taxon>
        <taxon>Plantimonas</taxon>
    </lineage>
</organism>
<dbReference type="AlphaFoldDB" id="A0A7V7PT51"/>
<protein>
    <submittedName>
        <fullName evidence="3">DUF3597 family protein</fullName>
    </submittedName>
</protein>
<gene>
    <name evidence="3" type="ORF">F6X38_01415</name>
</gene>
<evidence type="ECO:0000256" key="1">
    <source>
        <dbReference type="SAM" id="MobiDB-lite"/>
    </source>
</evidence>
<sequence>MSVFGKIKDAIFGRHAEAAENPAGGQSGVNTSSGGAPAQPSTPASAPAAPQAAPSGASPEPQSSPAQPTAAPGAPAQQPASAGTAPQSKPAASASVDVERIMDQAVKAHGQKLDWRHSIVDMMKALDLDSSLSERKELAEELGYHGDANDSAEMNVWLHKALLKKLAENGGKVPADLTD</sequence>
<dbReference type="Proteomes" id="UP000432089">
    <property type="component" value="Unassembled WGS sequence"/>
</dbReference>
<keyword evidence="4" id="KW-1185">Reference proteome</keyword>